<feature type="region of interest" description="Disordered" evidence="1">
    <location>
        <begin position="288"/>
        <end position="310"/>
    </location>
</feature>
<feature type="transmembrane region" description="Helical" evidence="2">
    <location>
        <begin position="213"/>
        <end position="232"/>
    </location>
</feature>
<feature type="transmembrane region" description="Helical" evidence="2">
    <location>
        <begin position="12"/>
        <end position="29"/>
    </location>
</feature>
<keyword evidence="4" id="KW-1185">Reference proteome</keyword>
<keyword evidence="2" id="KW-0812">Transmembrane</keyword>
<proteinExistence type="predicted"/>
<evidence type="ECO:0000313" key="3">
    <source>
        <dbReference type="EMBL" id="MBO0476465.1"/>
    </source>
</evidence>
<feature type="compositionally biased region" description="Basic residues" evidence="1">
    <location>
        <begin position="300"/>
        <end position="310"/>
    </location>
</feature>
<dbReference type="RefSeq" id="WP_206965483.1">
    <property type="nucleotide sequence ID" value="NZ_JAFLVX010000015.1"/>
</dbReference>
<dbReference type="EMBL" id="JAFLVX010000015">
    <property type="protein sequence ID" value="MBO0476465.1"/>
    <property type="molecule type" value="Genomic_DNA"/>
</dbReference>
<comment type="caution">
    <text evidence="3">The sequence shown here is derived from an EMBL/GenBank/DDBJ whole genome shotgun (WGS) entry which is preliminary data.</text>
</comment>
<evidence type="ECO:0000256" key="1">
    <source>
        <dbReference type="SAM" id="MobiDB-lite"/>
    </source>
</evidence>
<feature type="transmembrane region" description="Helical" evidence="2">
    <location>
        <begin position="70"/>
        <end position="95"/>
    </location>
</feature>
<organism evidence="3 4">
    <name type="scientific">Candidatus Vagococcus giribetii</name>
    <dbReference type="NCBI Taxonomy" id="2230876"/>
    <lineage>
        <taxon>Bacteria</taxon>
        <taxon>Bacillati</taxon>
        <taxon>Bacillota</taxon>
        <taxon>Bacilli</taxon>
        <taxon>Lactobacillales</taxon>
        <taxon>Enterococcaceae</taxon>
        <taxon>Vagococcus</taxon>
    </lineage>
</organism>
<evidence type="ECO:0000313" key="4">
    <source>
        <dbReference type="Proteomes" id="UP000664857"/>
    </source>
</evidence>
<feature type="compositionally biased region" description="Basic and acidic residues" evidence="1">
    <location>
        <begin position="290"/>
        <end position="299"/>
    </location>
</feature>
<protein>
    <submittedName>
        <fullName evidence="3">Uncharacterized protein</fullName>
    </submittedName>
</protein>
<gene>
    <name evidence="3" type="ORF">DOK76_05240</name>
</gene>
<name>A0ABS3HSZ8_9ENTE</name>
<feature type="transmembrane region" description="Helical" evidence="2">
    <location>
        <begin position="107"/>
        <end position="127"/>
    </location>
</feature>
<keyword evidence="2" id="KW-0472">Membrane</keyword>
<evidence type="ECO:0000256" key="2">
    <source>
        <dbReference type="SAM" id="Phobius"/>
    </source>
</evidence>
<reference evidence="3 4" key="1">
    <citation type="submission" date="2021-03" db="EMBL/GenBank/DDBJ databases">
        <title>Enterococcal diversity collection.</title>
        <authorList>
            <person name="Gilmore M.S."/>
            <person name="Schwartzman J."/>
            <person name="Van Tyne D."/>
            <person name="Martin M."/>
            <person name="Earl A.M."/>
            <person name="Manson A.L."/>
            <person name="Straub T."/>
            <person name="Salamzade R."/>
            <person name="Saavedra J."/>
            <person name="Lebreton F."/>
            <person name="Prichula J."/>
            <person name="Schaufler K."/>
            <person name="Gaca A."/>
            <person name="Sgardioli B."/>
            <person name="Wagenaar J."/>
            <person name="Strong T."/>
        </authorList>
    </citation>
    <scope>NUCLEOTIDE SEQUENCE [LARGE SCALE GENOMIC DNA]</scope>
    <source>
        <strain evidence="3 4">DIV0080</strain>
    </source>
</reference>
<sequence>MFFRKKVTRGHLYRSVLFFTIIYFILIYFQKRILTGLFNSQLSFTVPDVLGIVTSDAPLDVLTKRATNGAILTGGFLFVEIILFILLILLFLFKLWRIHQQEKLKKYDFVLLVGLLILLMGSFYYAYILGTTSLETYQTVTSALNHLSPKQLDKLATRWKDFIYNYQFSLGYLPRDISIVIDQFKQIMSNVQEVADIPNVLSQYINRLSELKLHYFLLMCAGFGTLMVAQIFEYRLILTSLKQLKPKNKLFTSHNQVSETQLTQLLEEQQVLMSKIIDLQADLQQTITKESNETNQPKEKSKKNNKKKKK</sequence>
<keyword evidence="2" id="KW-1133">Transmembrane helix</keyword>
<dbReference type="Proteomes" id="UP000664857">
    <property type="component" value="Unassembled WGS sequence"/>
</dbReference>
<accession>A0ABS3HSZ8</accession>